<gene>
    <name evidence="3" type="ORF">ACHAWU_010170</name>
</gene>
<evidence type="ECO:0000313" key="3">
    <source>
        <dbReference type="EMBL" id="KAL3757538.1"/>
    </source>
</evidence>
<keyword evidence="4" id="KW-1185">Reference proteome</keyword>
<sequence length="423" mass="45656">MCPLQSLWIKVQPLSSSLCSSTWHAICRSSSTLAPSSGDDAVVNRTTTALPSWAMDQFRLAAMRALSTVRMASSSWLLGSNVVIMHMQDSAAAAAVAAAASSAASRTRPLRTTAICEADQRYATTAATQQQRRRNTNSKRLSAATTISSNNAGAVDLTPLQQSQQILQAQDYILHQIPPPPTPLVRRLSKEWVSDYKHEARIDKINYNNIFGGVSDVSNNEIPTLSPPTSPSPPSPTLPHHHSNSCLSPSPSSVVSMDVDKHKYFTQASSSSISSSSSTTTTSGDLSMDSHRAPSPILSSTTSLTTNNPTTTAQPITIPSSSSNLDEITTPSTHDVICGRGGKANTHPGNISFRNEAKKLREWYDSSSKSEKFTISSYLVDIVRERGGRFLMRDKDVPGRWLEAESGDVRKKASQALREGRVG</sequence>
<protein>
    <recommendedName>
        <fullName evidence="2">DUF6824 domain-containing protein</fullName>
    </recommendedName>
</protein>
<feature type="region of interest" description="Disordered" evidence="1">
    <location>
        <begin position="266"/>
        <end position="350"/>
    </location>
</feature>
<feature type="compositionally biased region" description="Low complexity" evidence="1">
    <location>
        <begin position="244"/>
        <end position="254"/>
    </location>
</feature>
<feature type="region of interest" description="Disordered" evidence="1">
    <location>
        <begin position="221"/>
        <end position="254"/>
    </location>
</feature>
<dbReference type="EMBL" id="JALLBG020000263">
    <property type="protein sequence ID" value="KAL3757538.1"/>
    <property type="molecule type" value="Genomic_DNA"/>
</dbReference>
<feature type="domain" description="DUF6824" evidence="2">
    <location>
        <begin position="335"/>
        <end position="419"/>
    </location>
</feature>
<feature type="compositionally biased region" description="Low complexity" evidence="1">
    <location>
        <begin position="269"/>
        <end position="283"/>
    </location>
</feature>
<dbReference type="AlphaFoldDB" id="A0ABD3M3V5"/>
<feature type="compositionally biased region" description="Polar residues" evidence="1">
    <location>
        <begin position="324"/>
        <end position="333"/>
    </location>
</feature>
<feature type="compositionally biased region" description="Low complexity" evidence="1">
    <location>
        <begin position="293"/>
        <end position="323"/>
    </location>
</feature>
<dbReference type="Pfam" id="PF20710">
    <property type="entry name" value="DUF6824"/>
    <property type="match status" value="1"/>
</dbReference>
<dbReference type="Proteomes" id="UP001530293">
    <property type="component" value="Unassembled WGS sequence"/>
</dbReference>
<organism evidence="3 4">
    <name type="scientific">Discostella pseudostelligera</name>
    <dbReference type="NCBI Taxonomy" id="259834"/>
    <lineage>
        <taxon>Eukaryota</taxon>
        <taxon>Sar</taxon>
        <taxon>Stramenopiles</taxon>
        <taxon>Ochrophyta</taxon>
        <taxon>Bacillariophyta</taxon>
        <taxon>Coscinodiscophyceae</taxon>
        <taxon>Thalassiosirophycidae</taxon>
        <taxon>Stephanodiscales</taxon>
        <taxon>Stephanodiscaceae</taxon>
        <taxon>Discostella</taxon>
    </lineage>
</organism>
<reference evidence="3 4" key="1">
    <citation type="submission" date="2024-10" db="EMBL/GenBank/DDBJ databases">
        <title>Updated reference genomes for cyclostephanoid diatoms.</title>
        <authorList>
            <person name="Roberts W.R."/>
            <person name="Alverson A.J."/>
        </authorList>
    </citation>
    <scope>NUCLEOTIDE SEQUENCE [LARGE SCALE GENOMIC DNA]</scope>
    <source>
        <strain evidence="3 4">AJA232-27</strain>
    </source>
</reference>
<evidence type="ECO:0000259" key="2">
    <source>
        <dbReference type="Pfam" id="PF20710"/>
    </source>
</evidence>
<evidence type="ECO:0000256" key="1">
    <source>
        <dbReference type="SAM" id="MobiDB-lite"/>
    </source>
</evidence>
<dbReference type="InterPro" id="IPR049227">
    <property type="entry name" value="DUF6824"/>
</dbReference>
<proteinExistence type="predicted"/>
<name>A0ABD3M3V5_9STRA</name>
<evidence type="ECO:0000313" key="4">
    <source>
        <dbReference type="Proteomes" id="UP001530293"/>
    </source>
</evidence>
<feature type="compositionally biased region" description="Pro residues" evidence="1">
    <location>
        <begin position="225"/>
        <end position="237"/>
    </location>
</feature>
<accession>A0ABD3M3V5</accession>
<comment type="caution">
    <text evidence="3">The sequence shown here is derived from an EMBL/GenBank/DDBJ whole genome shotgun (WGS) entry which is preliminary data.</text>
</comment>